<dbReference type="GO" id="GO:0016620">
    <property type="term" value="F:oxidoreductase activity, acting on the aldehyde or oxo group of donors, NAD or NADP as acceptor"/>
    <property type="evidence" value="ECO:0007669"/>
    <property type="project" value="InterPro"/>
</dbReference>
<name>A0A0C2G6F7_9BILA</name>
<keyword evidence="2" id="KW-0560">Oxidoreductase</keyword>
<dbReference type="Gene3D" id="3.40.309.10">
    <property type="entry name" value="Aldehyde Dehydrogenase, Chain A, domain 2"/>
    <property type="match status" value="1"/>
</dbReference>
<dbReference type="PANTHER" id="PTHR11699">
    <property type="entry name" value="ALDEHYDE DEHYDROGENASE-RELATED"/>
    <property type="match status" value="1"/>
</dbReference>
<comment type="similarity">
    <text evidence="1">Belongs to the aldehyde dehydrogenase family.</text>
</comment>
<gene>
    <name evidence="4" type="ORF">ANCDUO_15349</name>
</gene>
<dbReference type="InterPro" id="IPR015590">
    <property type="entry name" value="Aldehyde_DH_dom"/>
</dbReference>
<dbReference type="FunFam" id="3.40.605.10:FF:000007">
    <property type="entry name" value="NAD/NADP-dependent betaine aldehyde dehydrogenase"/>
    <property type="match status" value="1"/>
</dbReference>
<dbReference type="Proteomes" id="UP000054047">
    <property type="component" value="Unassembled WGS sequence"/>
</dbReference>
<organism evidence="4 5">
    <name type="scientific">Ancylostoma duodenale</name>
    <dbReference type="NCBI Taxonomy" id="51022"/>
    <lineage>
        <taxon>Eukaryota</taxon>
        <taxon>Metazoa</taxon>
        <taxon>Ecdysozoa</taxon>
        <taxon>Nematoda</taxon>
        <taxon>Chromadorea</taxon>
        <taxon>Rhabditida</taxon>
        <taxon>Rhabditina</taxon>
        <taxon>Rhabditomorpha</taxon>
        <taxon>Strongyloidea</taxon>
        <taxon>Ancylostomatidae</taxon>
        <taxon>Ancylostomatinae</taxon>
        <taxon>Ancylostoma</taxon>
    </lineage>
</organism>
<evidence type="ECO:0000313" key="4">
    <source>
        <dbReference type="EMBL" id="KIH54504.1"/>
    </source>
</evidence>
<dbReference type="OrthoDB" id="310895at2759"/>
<evidence type="ECO:0000256" key="2">
    <source>
        <dbReference type="ARBA" id="ARBA00023002"/>
    </source>
</evidence>
<dbReference type="PROSITE" id="PS00070">
    <property type="entry name" value="ALDEHYDE_DEHYDR_CYS"/>
    <property type="match status" value="1"/>
</dbReference>
<dbReference type="EMBL" id="KN738988">
    <property type="protein sequence ID" value="KIH54504.1"/>
    <property type="molecule type" value="Genomic_DNA"/>
</dbReference>
<evidence type="ECO:0000256" key="1">
    <source>
        <dbReference type="ARBA" id="ARBA00009986"/>
    </source>
</evidence>
<sequence>MIEYWNSCGKTLTDCHAATEEDVKNAVETAHNALPTWAGMGWLKRGEVLRKTAELLGKHCEEIARWECIDNGKPISEARMDVLSCIDTFNYYAGAGQSLAGLHMPLNQDLFAYTKREPLGVVGCIGAWNYPIQTCTWKVAPALACGNAVVYKPSPLAPVSAVLLGQILQMAGLPAGAYNVIQGDSETGSALIQNPLVKKISFTGSVPTGKKIMQGCAARNVKPVTLELGGKSSLIIFDDADVDSAVSGAMMANFFSQGQVCTNASKVLVHRSLVDEFVARLREKTSAMRVGDPLEEETKVGAHISRQHMDSVKKYIDGWD</sequence>
<reference evidence="4 5" key="1">
    <citation type="submission" date="2013-12" db="EMBL/GenBank/DDBJ databases">
        <title>Draft genome of the parsitic nematode Ancylostoma duodenale.</title>
        <authorList>
            <person name="Mitreva M."/>
        </authorList>
    </citation>
    <scope>NUCLEOTIDE SEQUENCE [LARGE SCALE GENOMIC DNA]</scope>
    <source>
        <strain evidence="4 5">Zhejiang</strain>
    </source>
</reference>
<dbReference type="Pfam" id="PF00171">
    <property type="entry name" value="Aldedh"/>
    <property type="match status" value="1"/>
</dbReference>
<dbReference type="AlphaFoldDB" id="A0A0C2G6F7"/>
<keyword evidence="5" id="KW-1185">Reference proteome</keyword>
<dbReference type="InterPro" id="IPR016162">
    <property type="entry name" value="Ald_DH_N"/>
</dbReference>
<evidence type="ECO:0000259" key="3">
    <source>
        <dbReference type="Pfam" id="PF00171"/>
    </source>
</evidence>
<evidence type="ECO:0000313" key="5">
    <source>
        <dbReference type="Proteomes" id="UP000054047"/>
    </source>
</evidence>
<dbReference type="InterPro" id="IPR016161">
    <property type="entry name" value="Ald_DH/histidinol_DH"/>
</dbReference>
<dbReference type="Gene3D" id="3.40.605.10">
    <property type="entry name" value="Aldehyde Dehydrogenase, Chain A, domain 1"/>
    <property type="match status" value="1"/>
</dbReference>
<dbReference type="SUPFAM" id="SSF53720">
    <property type="entry name" value="ALDH-like"/>
    <property type="match status" value="1"/>
</dbReference>
<protein>
    <submittedName>
        <fullName evidence="4">Betaine aldehyde dehydrogenase 1 domain protein</fullName>
    </submittedName>
</protein>
<dbReference type="InterPro" id="IPR016160">
    <property type="entry name" value="Ald_DH_CS_CYS"/>
</dbReference>
<dbReference type="InterPro" id="IPR016163">
    <property type="entry name" value="Ald_DH_C"/>
</dbReference>
<feature type="domain" description="Aldehyde dehydrogenase" evidence="3">
    <location>
        <begin position="9"/>
        <end position="317"/>
    </location>
</feature>
<accession>A0A0C2G6F7</accession>
<proteinExistence type="inferred from homology"/>